<evidence type="ECO:0000313" key="3">
    <source>
        <dbReference type="Proteomes" id="UP000246145"/>
    </source>
</evidence>
<organism evidence="2 3">
    <name type="scientific">Pusillimonas noertemannii</name>
    <dbReference type="NCBI Taxonomy" id="305977"/>
    <lineage>
        <taxon>Bacteria</taxon>
        <taxon>Pseudomonadati</taxon>
        <taxon>Pseudomonadota</taxon>
        <taxon>Betaproteobacteria</taxon>
        <taxon>Burkholderiales</taxon>
        <taxon>Alcaligenaceae</taxon>
        <taxon>Pusillimonas</taxon>
    </lineage>
</organism>
<dbReference type="OrthoDB" id="8978025at2"/>
<dbReference type="STRING" id="1231391.GCA_000308195_02727"/>
<keyword evidence="3" id="KW-1185">Reference proteome</keyword>
<name>A0A2U1CIR5_9BURK</name>
<sequence>MTEHTKVDHSSDNLDETMPSTPGPTVLEKSKPRSANMAANKVECNACPVLCQITEGRTGACDRWGNVEGVLTRIDPVVLMRRPVGPPASPALSLQAQGQDAGGGVAVQEAPASTELVPETDLFVSGVGSGTTYPDYKPAPFIVASKANGVDMVTVVTEGIFSYCSFKVKIDTDRYLGPEQSNIRHKGEIVGHVTTAEYGSQMLSLGGVHHLTGGSKKEGRITCDVMMALGNKQAVELSIDGGAQLVVQAGKAPIVDGVEEKRMRVGCGSAAIGIFAKQWFGHTDEVVVVDDHITGVLTEHQAGRCLDIPLSGIKMKGRKSTPGRYFQVANPGNGWGGTDISDPLSIIEGFDPEVARPGLRLLITSTTGEHAEYYELDEALQPQRKPMPAPLQKTVDRIGENCEPSLASVLFLGGAGGSLRAGVTENPIWLTNSIKKSLVNVTCGGAPAYIWAGGGITVMVDVLRMPDNSFGYVPTPAIVAPIEFSMRLSDYERLGGHVADVQAMDDVLARANHRIIDWVDAASPWPIAGKPVLG</sequence>
<proteinExistence type="predicted"/>
<dbReference type="AlphaFoldDB" id="A0A2U1CIR5"/>
<protein>
    <submittedName>
        <fullName evidence="2">6-hydroxynicotinate reductase</fullName>
    </submittedName>
</protein>
<reference evidence="2 3" key="1">
    <citation type="submission" date="2018-04" db="EMBL/GenBank/DDBJ databases">
        <title>Genomic Encyclopedia of Type Strains, Phase IV (KMG-IV): sequencing the most valuable type-strain genomes for metagenomic binning, comparative biology and taxonomic classification.</title>
        <authorList>
            <person name="Goeker M."/>
        </authorList>
    </citation>
    <scope>NUCLEOTIDE SEQUENCE [LARGE SCALE GENOMIC DNA]</scope>
    <source>
        <strain evidence="2 3">DSM 10065</strain>
    </source>
</reference>
<dbReference type="Proteomes" id="UP000246145">
    <property type="component" value="Unassembled WGS sequence"/>
</dbReference>
<comment type="caution">
    <text evidence="2">The sequence shown here is derived from an EMBL/GenBank/DDBJ whole genome shotgun (WGS) entry which is preliminary data.</text>
</comment>
<feature type="compositionally biased region" description="Basic and acidic residues" evidence="1">
    <location>
        <begin position="1"/>
        <end position="12"/>
    </location>
</feature>
<evidence type="ECO:0000256" key="1">
    <source>
        <dbReference type="SAM" id="MobiDB-lite"/>
    </source>
</evidence>
<evidence type="ECO:0000313" key="2">
    <source>
        <dbReference type="EMBL" id="PVY60883.1"/>
    </source>
</evidence>
<dbReference type="RefSeq" id="WP_116519321.1">
    <property type="nucleotide sequence ID" value="NZ_JACCEX010000010.1"/>
</dbReference>
<feature type="region of interest" description="Disordered" evidence="1">
    <location>
        <begin position="1"/>
        <end position="34"/>
    </location>
</feature>
<dbReference type="EMBL" id="QEKO01000006">
    <property type="protein sequence ID" value="PVY60883.1"/>
    <property type="molecule type" value="Genomic_DNA"/>
</dbReference>
<gene>
    <name evidence="2" type="ORF">C7440_3387</name>
</gene>
<accession>A0A2U1CIR5</accession>